<dbReference type="OrthoDB" id="419616at2759"/>
<dbReference type="AlphaFoldDB" id="A0A068TX02"/>
<dbReference type="PANTHER" id="PTHR23504">
    <property type="entry name" value="MAJOR FACILITATOR SUPERFAMILY DOMAIN-CONTAINING PROTEIN 10"/>
    <property type="match status" value="1"/>
</dbReference>
<evidence type="ECO:0000313" key="8">
    <source>
        <dbReference type="EMBL" id="CDO99893.1"/>
    </source>
</evidence>
<feature type="transmembrane region" description="Helical" evidence="7">
    <location>
        <begin position="87"/>
        <end position="109"/>
    </location>
</feature>
<name>A0A068TX02_COFCA</name>
<evidence type="ECO:0000256" key="7">
    <source>
        <dbReference type="SAM" id="Phobius"/>
    </source>
</evidence>
<comment type="similarity">
    <text evidence="6">Belongs to the major facilitator superfamily. Phosphate:H(+) symporter (TC 2.A.1.9) family.</text>
</comment>
<evidence type="ECO:0000256" key="3">
    <source>
        <dbReference type="ARBA" id="ARBA00022692"/>
    </source>
</evidence>
<evidence type="ECO:0000256" key="4">
    <source>
        <dbReference type="ARBA" id="ARBA00022989"/>
    </source>
</evidence>
<keyword evidence="9" id="KW-1185">Reference proteome</keyword>
<evidence type="ECO:0008006" key="10">
    <source>
        <dbReference type="Google" id="ProtNLM"/>
    </source>
</evidence>
<dbReference type="STRING" id="49390.A0A068TX02"/>
<dbReference type="Gramene" id="CDO99893">
    <property type="protein sequence ID" value="CDO99893"/>
    <property type="gene ID" value="GSCOC_T00029602001"/>
</dbReference>
<evidence type="ECO:0000256" key="1">
    <source>
        <dbReference type="ARBA" id="ARBA00004141"/>
    </source>
</evidence>
<keyword evidence="2" id="KW-0813">Transport</keyword>
<evidence type="ECO:0000256" key="2">
    <source>
        <dbReference type="ARBA" id="ARBA00022448"/>
    </source>
</evidence>
<dbReference type="Gene3D" id="1.20.1250.20">
    <property type="entry name" value="MFS general substrate transporter like domains"/>
    <property type="match status" value="1"/>
</dbReference>
<feature type="transmembrane region" description="Helical" evidence="7">
    <location>
        <begin position="121"/>
        <end position="139"/>
    </location>
</feature>
<dbReference type="Pfam" id="PF07690">
    <property type="entry name" value="MFS_1"/>
    <property type="match status" value="1"/>
</dbReference>
<organism evidence="8 9">
    <name type="scientific">Coffea canephora</name>
    <name type="common">Robusta coffee</name>
    <dbReference type="NCBI Taxonomy" id="49390"/>
    <lineage>
        <taxon>Eukaryota</taxon>
        <taxon>Viridiplantae</taxon>
        <taxon>Streptophyta</taxon>
        <taxon>Embryophyta</taxon>
        <taxon>Tracheophyta</taxon>
        <taxon>Spermatophyta</taxon>
        <taxon>Magnoliopsida</taxon>
        <taxon>eudicotyledons</taxon>
        <taxon>Gunneridae</taxon>
        <taxon>Pentapetalae</taxon>
        <taxon>asterids</taxon>
        <taxon>lamiids</taxon>
        <taxon>Gentianales</taxon>
        <taxon>Rubiaceae</taxon>
        <taxon>Ixoroideae</taxon>
        <taxon>Gardenieae complex</taxon>
        <taxon>Bertiereae - Coffeeae clade</taxon>
        <taxon>Coffeeae</taxon>
        <taxon>Coffea</taxon>
    </lineage>
</organism>
<evidence type="ECO:0000313" key="9">
    <source>
        <dbReference type="Proteomes" id="UP000295252"/>
    </source>
</evidence>
<keyword evidence="4 7" id="KW-1133">Transmembrane helix</keyword>
<dbReference type="GO" id="GO:0016020">
    <property type="term" value="C:membrane"/>
    <property type="evidence" value="ECO:0007669"/>
    <property type="project" value="UniProtKB-SubCell"/>
</dbReference>
<dbReference type="PhylomeDB" id="A0A068TX02"/>
<dbReference type="SUPFAM" id="SSF103473">
    <property type="entry name" value="MFS general substrate transporter"/>
    <property type="match status" value="1"/>
</dbReference>
<dbReference type="GO" id="GO:0022857">
    <property type="term" value="F:transmembrane transporter activity"/>
    <property type="evidence" value="ECO:0007669"/>
    <property type="project" value="InterPro"/>
</dbReference>
<dbReference type="PANTHER" id="PTHR23504:SF108">
    <property type="entry name" value="OS11G0151500 PROTEIN"/>
    <property type="match status" value="1"/>
</dbReference>
<accession>A0A068TX02</accession>
<dbReference type="OMA" id="QCIPIAY"/>
<gene>
    <name evidence="8" type="ORF">GSCOC_T00029602001</name>
</gene>
<dbReference type="InParanoid" id="A0A068TX02"/>
<dbReference type="InterPro" id="IPR011701">
    <property type="entry name" value="MFS"/>
</dbReference>
<keyword evidence="5 7" id="KW-0472">Membrane</keyword>
<dbReference type="Proteomes" id="UP000295252">
    <property type="component" value="Chromosome IV"/>
</dbReference>
<keyword evidence="3 7" id="KW-0812">Transmembrane</keyword>
<comment type="subcellular location">
    <subcellularLocation>
        <location evidence="1">Membrane</location>
        <topology evidence="1">Multi-pass membrane protein</topology>
    </subcellularLocation>
</comment>
<sequence>MTKSVLVDVTTNVLCPGQSTCPEAIDLNGLQQTTVGIFKMVVLPVLGQLSDDYGRKPLLLATFSADILPFAVLAINKSKGFVYAFYVLRFVSLIFSQGSIYCIAAAYLADVVDDNKKATGFSWMMGLISASRVLGNVLARFLPGTCFFEACYCNYLRAMRQLMLA</sequence>
<protein>
    <recommendedName>
        <fullName evidence="10">Major facilitator superfamily (MFS) profile domain-containing protein</fullName>
    </recommendedName>
</protein>
<proteinExistence type="inferred from homology"/>
<dbReference type="EMBL" id="HG739088">
    <property type="protein sequence ID" value="CDO99893.1"/>
    <property type="molecule type" value="Genomic_DNA"/>
</dbReference>
<dbReference type="InterPro" id="IPR036259">
    <property type="entry name" value="MFS_trans_sf"/>
</dbReference>
<reference evidence="9" key="1">
    <citation type="journal article" date="2014" name="Science">
        <title>The coffee genome provides insight into the convergent evolution of caffeine biosynthesis.</title>
        <authorList>
            <person name="Denoeud F."/>
            <person name="Carretero-Paulet L."/>
            <person name="Dereeper A."/>
            <person name="Droc G."/>
            <person name="Guyot R."/>
            <person name="Pietrella M."/>
            <person name="Zheng C."/>
            <person name="Alberti A."/>
            <person name="Anthony F."/>
            <person name="Aprea G."/>
            <person name="Aury J.M."/>
            <person name="Bento P."/>
            <person name="Bernard M."/>
            <person name="Bocs S."/>
            <person name="Campa C."/>
            <person name="Cenci A."/>
            <person name="Combes M.C."/>
            <person name="Crouzillat D."/>
            <person name="Da Silva C."/>
            <person name="Daddiego L."/>
            <person name="De Bellis F."/>
            <person name="Dussert S."/>
            <person name="Garsmeur O."/>
            <person name="Gayraud T."/>
            <person name="Guignon V."/>
            <person name="Jahn K."/>
            <person name="Jamilloux V."/>
            <person name="Joet T."/>
            <person name="Labadie K."/>
            <person name="Lan T."/>
            <person name="Leclercq J."/>
            <person name="Lepelley M."/>
            <person name="Leroy T."/>
            <person name="Li L.T."/>
            <person name="Librado P."/>
            <person name="Lopez L."/>
            <person name="Munoz A."/>
            <person name="Noel B."/>
            <person name="Pallavicini A."/>
            <person name="Perrotta G."/>
            <person name="Poncet V."/>
            <person name="Pot D."/>
            <person name="Priyono X."/>
            <person name="Rigoreau M."/>
            <person name="Rouard M."/>
            <person name="Rozas J."/>
            <person name="Tranchant-Dubreuil C."/>
            <person name="VanBuren R."/>
            <person name="Zhang Q."/>
            <person name="Andrade A.C."/>
            <person name="Argout X."/>
            <person name="Bertrand B."/>
            <person name="de Kochko A."/>
            <person name="Graziosi G."/>
            <person name="Henry R.J."/>
            <person name="Jayarama X."/>
            <person name="Ming R."/>
            <person name="Nagai C."/>
            <person name="Rounsley S."/>
            <person name="Sankoff D."/>
            <person name="Giuliano G."/>
            <person name="Albert V.A."/>
            <person name="Wincker P."/>
            <person name="Lashermes P."/>
        </authorList>
    </citation>
    <scope>NUCLEOTIDE SEQUENCE [LARGE SCALE GENOMIC DNA]</scope>
    <source>
        <strain evidence="9">cv. DH200-94</strain>
    </source>
</reference>
<evidence type="ECO:0000256" key="5">
    <source>
        <dbReference type="ARBA" id="ARBA00023136"/>
    </source>
</evidence>
<evidence type="ECO:0000256" key="6">
    <source>
        <dbReference type="ARBA" id="ARBA00044504"/>
    </source>
</evidence>